<gene>
    <name evidence="1" type="ORF">B0T22DRAFT_514807</name>
</gene>
<dbReference type="Proteomes" id="UP001270362">
    <property type="component" value="Unassembled WGS sequence"/>
</dbReference>
<comment type="caution">
    <text evidence="1">The sequence shown here is derived from an EMBL/GenBank/DDBJ whole genome shotgun (WGS) entry which is preliminary data.</text>
</comment>
<dbReference type="EMBL" id="JAULSO010000002">
    <property type="protein sequence ID" value="KAK3689959.1"/>
    <property type="molecule type" value="Genomic_DNA"/>
</dbReference>
<organism evidence="1 2">
    <name type="scientific">Podospora appendiculata</name>
    <dbReference type="NCBI Taxonomy" id="314037"/>
    <lineage>
        <taxon>Eukaryota</taxon>
        <taxon>Fungi</taxon>
        <taxon>Dikarya</taxon>
        <taxon>Ascomycota</taxon>
        <taxon>Pezizomycotina</taxon>
        <taxon>Sordariomycetes</taxon>
        <taxon>Sordariomycetidae</taxon>
        <taxon>Sordariales</taxon>
        <taxon>Podosporaceae</taxon>
        <taxon>Podospora</taxon>
    </lineage>
</organism>
<reference evidence="1" key="2">
    <citation type="submission" date="2023-06" db="EMBL/GenBank/DDBJ databases">
        <authorList>
            <consortium name="Lawrence Berkeley National Laboratory"/>
            <person name="Haridas S."/>
            <person name="Hensen N."/>
            <person name="Bonometti L."/>
            <person name="Westerberg I."/>
            <person name="Brannstrom I.O."/>
            <person name="Guillou S."/>
            <person name="Cros-Aarteil S."/>
            <person name="Calhoun S."/>
            <person name="Kuo A."/>
            <person name="Mondo S."/>
            <person name="Pangilinan J."/>
            <person name="Riley R."/>
            <person name="Labutti K."/>
            <person name="Andreopoulos B."/>
            <person name="Lipzen A."/>
            <person name="Chen C."/>
            <person name="Yanf M."/>
            <person name="Daum C."/>
            <person name="Ng V."/>
            <person name="Clum A."/>
            <person name="Steindorff A."/>
            <person name="Ohm R."/>
            <person name="Martin F."/>
            <person name="Silar P."/>
            <person name="Natvig D."/>
            <person name="Lalanne C."/>
            <person name="Gautier V."/>
            <person name="Ament-Velasquez S.L."/>
            <person name="Kruys A."/>
            <person name="Hutchinson M.I."/>
            <person name="Powell A.J."/>
            <person name="Barry K."/>
            <person name="Miller A.N."/>
            <person name="Grigoriev I.V."/>
            <person name="Debuchy R."/>
            <person name="Gladieux P."/>
            <person name="Thoren M.H."/>
            <person name="Johannesson H."/>
        </authorList>
    </citation>
    <scope>NUCLEOTIDE SEQUENCE</scope>
    <source>
        <strain evidence="1">CBS 314.62</strain>
    </source>
</reference>
<name>A0AAE1CDT1_9PEZI</name>
<evidence type="ECO:0000313" key="1">
    <source>
        <dbReference type="EMBL" id="KAK3689959.1"/>
    </source>
</evidence>
<keyword evidence="2" id="KW-1185">Reference proteome</keyword>
<reference evidence="1" key="1">
    <citation type="journal article" date="2023" name="Mol. Phylogenet. Evol.">
        <title>Genome-scale phylogeny and comparative genomics of the fungal order Sordariales.</title>
        <authorList>
            <person name="Hensen N."/>
            <person name="Bonometti L."/>
            <person name="Westerberg I."/>
            <person name="Brannstrom I.O."/>
            <person name="Guillou S."/>
            <person name="Cros-Aarteil S."/>
            <person name="Calhoun S."/>
            <person name="Haridas S."/>
            <person name="Kuo A."/>
            <person name="Mondo S."/>
            <person name="Pangilinan J."/>
            <person name="Riley R."/>
            <person name="LaButti K."/>
            <person name="Andreopoulos B."/>
            <person name="Lipzen A."/>
            <person name="Chen C."/>
            <person name="Yan M."/>
            <person name="Daum C."/>
            <person name="Ng V."/>
            <person name="Clum A."/>
            <person name="Steindorff A."/>
            <person name="Ohm R.A."/>
            <person name="Martin F."/>
            <person name="Silar P."/>
            <person name="Natvig D.O."/>
            <person name="Lalanne C."/>
            <person name="Gautier V."/>
            <person name="Ament-Velasquez S.L."/>
            <person name="Kruys A."/>
            <person name="Hutchinson M.I."/>
            <person name="Powell A.J."/>
            <person name="Barry K."/>
            <person name="Miller A.N."/>
            <person name="Grigoriev I.V."/>
            <person name="Debuchy R."/>
            <person name="Gladieux P."/>
            <person name="Hiltunen Thoren M."/>
            <person name="Johannesson H."/>
        </authorList>
    </citation>
    <scope>NUCLEOTIDE SEQUENCE</scope>
    <source>
        <strain evidence="1">CBS 314.62</strain>
    </source>
</reference>
<proteinExistence type="predicted"/>
<protein>
    <submittedName>
        <fullName evidence="1">Uncharacterized protein</fullName>
    </submittedName>
</protein>
<sequence>MIATQPLIPWLTELLYRPGLPTCECTTYCQFYACGCPDSGRDAVGRPIATRRWCNIAYLPLEQQKAWEHLGFTHNPNPPHMQLNLVLPFPCFQHLAHCAKVIPPQVMELGINTRLAERDRLQQAKMQTRKMAEQKKRARSQQWQRLKRLECDVGVLRASGTDPAKLARLEAKLKQLTEQSQAEGWAIEEFDPVAADDDAWLREERKVDRYAQERAEMAGRQAAMRAAPHGWVQVPVSRWPLAERDYAHGAYELDDETVRLMQRANWQDVDPRETWLQNAIPVTFQFTGTRYTPFWGEM</sequence>
<evidence type="ECO:0000313" key="2">
    <source>
        <dbReference type="Proteomes" id="UP001270362"/>
    </source>
</evidence>
<dbReference type="AlphaFoldDB" id="A0AAE1CDT1"/>
<accession>A0AAE1CDT1</accession>